<feature type="compositionally biased region" description="Low complexity" evidence="3">
    <location>
        <begin position="229"/>
        <end position="245"/>
    </location>
</feature>
<dbReference type="InterPro" id="IPR001806">
    <property type="entry name" value="Small_GTPase"/>
</dbReference>
<dbReference type="FunFam" id="3.40.50.300:FF:001600">
    <property type="entry name" value="RhoU, isoform B"/>
    <property type="match status" value="1"/>
</dbReference>
<dbReference type="AlphaFoldDB" id="B4JJZ1"/>
<dbReference type="PANTHER" id="PTHR24072">
    <property type="entry name" value="RHO FAMILY GTPASE"/>
    <property type="match status" value="1"/>
</dbReference>
<feature type="compositionally biased region" description="Low complexity" evidence="3">
    <location>
        <begin position="446"/>
        <end position="463"/>
    </location>
</feature>
<proteinExistence type="predicted"/>
<dbReference type="InterPro" id="IPR003578">
    <property type="entry name" value="Small_GTPase_Rho"/>
</dbReference>
<dbReference type="GO" id="GO:0005525">
    <property type="term" value="F:GTP binding"/>
    <property type="evidence" value="ECO:0007669"/>
    <property type="project" value="UniProtKB-KW"/>
</dbReference>
<dbReference type="Gene3D" id="3.40.50.300">
    <property type="entry name" value="P-loop containing nucleotide triphosphate hydrolases"/>
    <property type="match status" value="1"/>
</dbReference>
<dbReference type="CDD" id="cd04130">
    <property type="entry name" value="Wrch_1"/>
    <property type="match status" value="1"/>
</dbReference>
<dbReference type="eggNOG" id="KOG0393">
    <property type="taxonomic scope" value="Eukaryota"/>
</dbReference>
<dbReference type="PROSITE" id="PS51419">
    <property type="entry name" value="RAB"/>
    <property type="match status" value="1"/>
</dbReference>
<dbReference type="InterPro" id="IPR027417">
    <property type="entry name" value="P-loop_NTPase"/>
</dbReference>
<gene>
    <name evidence="4" type="primary">Dgri\GH12148</name>
    <name evidence="4" type="ORF">Dgri_GH12148</name>
</gene>
<dbReference type="GO" id="GO:0035006">
    <property type="term" value="P:melanization defense response"/>
    <property type="evidence" value="ECO:0007669"/>
    <property type="project" value="UniProtKB-ARBA"/>
</dbReference>
<reference evidence="4 5" key="1">
    <citation type="journal article" date="2007" name="Nature">
        <title>Evolution of genes and genomes on the Drosophila phylogeny.</title>
        <authorList>
            <consortium name="Drosophila 12 Genomes Consortium"/>
            <person name="Clark A.G."/>
            <person name="Eisen M.B."/>
            <person name="Smith D.R."/>
            <person name="Bergman C.M."/>
            <person name="Oliver B."/>
            <person name="Markow T.A."/>
            <person name="Kaufman T.C."/>
            <person name="Kellis M."/>
            <person name="Gelbart W."/>
            <person name="Iyer V.N."/>
            <person name="Pollard D.A."/>
            <person name="Sackton T.B."/>
            <person name="Larracuente A.M."/>
            <person name="Singh N.D."/>
            <person name="Abad J.P."/>
            <person name="Abt D.N."/>
            <person name="Adryan B."/>
            <person name="Aguade M."/>
            <person name="Akashi H."/>
            <person name="Anderson W.W."/>
            <person name="Aquadro C.F."/>
            <person name="Ardell D.H."/>
            <person name="Arguello R."/>
            <person name="Artieri C.G."/>
            <person name="Barbash D.A."/>
            <person name="Barker D."/>
            <person name="Barsanti P."/>
            <person name="Batterham P."/>
            <person name="Batzoglou S."/>
            <person name="Begun D."/>
            <person name="Bhutkar A."/>
            <person name="Blanco E."/>
            <person name="Bosak S.A."/>
            <person name="Bradley R.K."/>
            <person name="Brand A.D."/>
            <person name="Brent M.R."/>
            <person name="Brooks A.N."/>
            <person name="Brown R.H."/>
            <person name="Butlin R.K."/>
            <person name="Caggese C."/>
            <person name="Calvi B.R."/>
            <person name="Bernardo de Carvalho A."/>
            <person name="Caspi A."/>
            <person name="Castrezana S."/>
            <person name="Celniker S.E."/>
            <person name="Chang J.L."/>
            <person name="Chapple C."/>
            <person name="Chatterji S."/>
            <person name="Chinwalla A."/>
            <person name="Civetta A."/>
            <person name="Clifton S.W."/>
            <person name="Comeron J.M."/>
            <person name="Costello J.C."/>
            <person name="Coyne J.A."/>
            <person name="Daub J."/>
            <person name="David R.G."/>
            <person name="Delcher A.L."/>
            <person name="Delehaunty K."/>
            <person name="Do C.B."/>
            <person name="Ebling H."/>
            <person name="Edwards K."/>
            <person name="Eickbush T."/>
            <person name="Evans J.D."/>
            <person name="Filipski A."/>
            <person name="Findeiss S."/>
            <person name="Freyhult E."/>
            <person name="Fulton L."/>
            <person name="Fulton R."/>
            <person name="Garcia A.C."/>
            <person name="Gardiner A."/>
            <person name="Garfield D.A."/>
            <person name="Garvin B.E."/>
            <person name="Gibson G."/>
            <person name="Gilbert D."/>
            <person name="Gnerre S."/>
            <person name="Godfrey J."/>
            <person name="Good R."/>
            <person name="Gotea V."/>
            <person name="Gravely B."/>
            <person name="Greenberg A.J."/>
            <person name="Griffiths-Jones S."/>
            <person name="Gross S."/>
            <person name="Guigo R."/>
            <person name="Gustafson E.A."/>
            <person name="Haerty W."/>
            <person name="Hahn M.W."/>
            <person name="Halligan D.L."/>
            <person name="Halpern A.L."/>
            <person name="Halter G.M."/>
            <person name="Han M.V."/>
            <person name="Heger A."/>
            <person name="Hillier L."/>
            <person name="Hinrichs A.S."/>
            <person name="Holmes I."/>
            <person name="Hoskins R.A."/>
            <person name="Hubisz M.J."/>
            <person name="Hultmark D."/>
            <person name="Huntley M.A."/>
            <person name="Jaffe D.B."/>
            <person name="Jagadeeshan S."/>
            <person name="Jeck W.R."/>
            <person name="Johnson J."/>
            <person name="Jones C.D."/>
            <person name="Jordan W.C."/>
            <person name="Karpen G.H."/>
            <person name="Kataoka E."/>
            <person name="Keightley P.D."/>
            <person name="Kheradpour P."/>
            <person name="Kirkness E.F."/>
            <person name="Koerich L.B."/>
            <person name="Kristiansen K."/>
            <person name="Kudrna D."/>
            <person name="Kulathinal R.J."/>
            <person name="Kumar S."/>
            <person name="Kwok R."/>
            <person name="Lander E."/>
            <person name="Langley C.H."/>
            <person name="Lapoint R."/>
            <person name="Lazzaro B.P."/>
            <person name="Lee S.J."/>
            <person name="Levesque L."/>
            <person name="Li R."/>
            <person name="Lin C.F."/>
            <person name="Lin M.F."/>
            <person name="Lindblad-Toh K."/>
            <person name="Llopart A."/>
            <person name="Long M."/>
            <person name="Low L."/>
            <person name="Lozovsky E."/>
            <person name="Lu J."/>
            <person name="Luo M."/>
            <person name="Machado C.A."/>
            <person name="Makalowski W."/>
            <person name="Marzo M."/>
            <person name="Matsuda M."/>
            <person name="Matzkin L."/>
            <person name="McAllister B."/>
            <person name="McBride C.S."/>
            <person name="McKernan B."/>
            <person name="McKernan K."/>
            <person name="Mendez-Lago M."/>
            <person name="Minx P."/>
            <person name="Mollenhauer M.U."/>
            <person name="Montooth K."/>
            <person name="Mount S.M."/>
            <person name="Mu X."/>
            <person name="Myers E."/>
            <person name="Negre B."/>
            <person name="Newfeld S."/>
            <person name="Nielsen R."/>
            <person name="Noor M.A."/>
            <person name="O'Grady P."/>
            <person name="Pachter L."/>
            <person name="Papaceit M."/>
            <person name="Parisi M.J."/>
            <person name="Parisi M."/>
            <person name="Parts L."/>
            <person name="Pedersen J.S."/>
            <person name="Pesole G."/>
            <person name="Phillippy A.M."/>
            <person name="Ponting C.P."/>
            <person name="Pop M."/>
            <person name="Porcelli D."/>
            <person name="Powell J.R."/>
            <person name="Prohaska S."/>
            <person name="Pruitt K."/>
            <person name="Puig M."/>
            <person name="Quesneville H."/>
            <person name="Ram K.R."/>
            <person name="Rand D."/>
            <person name="Rasmussen M.D."/>
            <person name="Reed L.K."/>
            <person name="Reenan R."/>
            <person name="Reily A."/>
            <person name="Remington K.A."/>
            <person name="Rieger T.T."/>
            <person name="Ritchie M.G."/>
            <person name="Robin C."/>
            <person name="Rogers Y.H."/>
            <person name="Rohde C."/>
            <person name="Rozas J."/>
            <person name="Rubenfield M.J."/>
            <person name="Ruiz A."/>
            <person name="Russo S."/>
            <person name="Salzberg S.L."/>
            <person name="Sanchez-Gracia A."/>
            <person name="Saranga D.J."/>
            <person name="Sato H."/>
            <person name="Schaeffer S.W."/>
            <person name="Schatz M.C."/>
            <person name="Schlenke T."/>
            <person name="Schwartz R."/>
            <person name="Segarra C."/>
            <person name="Singh R.S."/>
            <person name="Sirot L."/>
            <person name="Sirota M."/>
            <person name="Sisneros N.B."/>
            <person name="Smith C.D."/>
            <person name="Smith T.F."/>
            <person name="Spieth J."/>
            <person name="Stage D.E."/>
            <person name="Stark A."/>
            <person name="Stephan W."/>
            <person name="Strausberg R.L."/>
            <person name="Strempel S."/>
            <person name="Sturgill D."/>
            <person name="Sutton G."/>
            <person name="Sutton G.G."/>
            <person name="Tao W."/>
            <person name="Teichmann S."/>
            <person name="Tobari Y.N."/>
            <person name="Tomimura Y."/>
            <person name="Tsolas J.M."/>
            <person name="Valente V.L."/>
            <person name="Venter E."/>
            <person name="Venter J.C."/>
            <person name="Vicario S."/>
            <person name="Vieira F.G."/>
            <person name="Vilella A.J."/>
            <person name="Villasante A."/>
            <person name="Walenz B."/>
            <person name="Wang J."/>
            <person name="Wasserman M."/>
            <person name="Watts T."/>
            <person name="Wilson D."/>
            <person name="Wilson R.K."/>
            <person name="Wing R.A."/>
            <person name="Wolfner M.F."/>
            <person name="Wong A."/>
            <person name="Wong G.K."/>
            <person name="Wu C.I."/>
            <person name="Wu G."/>
            <person name="Yamamoto D."/>
            <person name="Yang H.P."/>
            <person name="Yang S.P."/>
            <person name="Yorke J.A."/>
            <person name="Yoshida K."/>
            <person name="Zdobnov E."/>
            <person name="Zhang P."/>
            <person name="Zhang Y."/>
            <person name="Zimin A.V."/>
            <person name="Baldwin J."/>
            <person name="Abdouelleil A."/>
            <person name="Abdulkadir J."/>
            <person name="Abebe A."/>
            <person name="Abera B."/>
            <person name="Abreu J."/>
            <person name="Acer S.C."/>
            <person name="Aftuck L."/>
            <person name="Alexander A."/>
            <person name="An P."/>
            <person name="Anderson E."/>
            <person name="Anderson S."/>
            <person name="Arachi H."/>
            <person name="Azer M."/>
            <person name="Bachantsang P."/>
            <person name="Barry A."/>
            <person name="Bayul T."/>
            <person name="Berlin A."/>
            <person name="Bessette D."/>
            <person name="Bloom T."/>
            <person name="Blye J."/>
            <person name="Boguslavskiy L."/>
            <person name="Bonnet C."/>
            <person name="Boukhgalter B."/>
            <person name="Bourzgui I."/>
            <person name="Brown A."/>
            <person name="Cahill P."/>
            <person name="Channer S."/>
            <person name="Cheshatsang Y."/>
            <person name="Chuda L."/>
            <person name="Citroen M."/>
            <person name="Collymore A."/>
            <person name="Cooke P."/>
            <person name="Costello M."/>
            <person name="D'Aco K."/>
            <person name="Daza R."/>
            <person name="De Haan G."/>
            <person name="DeGray S."/>
            <person name="DeMaso C."/>
            <person name="Dhargay N."/>
            <person name="Dooley K."/>
            <person name="Dooley E."/>
            <person name="Doricent M."/>
            <person name="Dorje P."/>
            <person name="Dorjee K."/>
            <person name="Dupes A."/>
            <person name="Elong R."/>
            <person name="Falk J."/>
            <person name="Farina A."/>
            <person name="Faro S."/>
            <person name="Ferguson D."/>
            <person name="Fisher S."/>
            <person name="Foley C.D."/>
            <person name="Franke A."/>
            <person name="Friedrich D."/>
            <person name="Gadbois L."/>
            <person name="Gearin G."/>
            <person name="Gearin C.R."/>
            <person name="Giannoukos G."/>
            <person name="Goode T."/>
            <person name="Graham J."/>
            <person name="Grandbois E."/>
            <person name="Grewal S."/>
            <person name="Gyaltsen K."/>
            <person name="Hafez N."/>
            <person name="Hagos B."/>
            <person name="Hall J."/>
            <person name="Henson C."/>
            <person name="Hollinger A."/>
            <person name="Honan T."/>
            <person name="Huard M.D."/>
            <person name="Hughes L."/>
            <person name="Hurhula B."/>
            <person name="Husby M.E."/>
            <person name="Kamat A."/>
            <person name="Kanga B."/>
            <person name="Kashin S."/>
            <person name="Khazanovich D."/>
            <person name="Kisner P."/>
            <person name="Lance K."/>
            <person name="Lara M."/>
            <person name="Lee W."/>
            <person name="Lennon N."/>
            <person name="Letendre F."/>
            <person name="LeVine R."/>
            <person name="Lipovsky A."/>
            <person name="Liu X."/>
            <person name="Liu J."/>
            <person name="Liu S."/>
            <person name="Lokyitsang T."/>
            <person name="Lokyitsang Y."/>
            <person name="Lubonja R."/>
            <person name="Lui A."/>
            <person name="MacDonald P."/>
            <person name="Magnisalis V."/>
            <person name="Maru K."/>
            <person name="Matthews C."/>
            <person name="McCusker W."/>
            <person name="McDonough S."/>
            <person name="Mehta T."/>
            <person name="Meldrim J."/>
            <person name="Meneus L."/>
            <person name="Mihai O."/>
            <person name="Mihalev A."/>
            <person name="Mihova T."/>
            <person name="Mittelman R."/>
            <person name="Mlenga V."/>
            <person name="Montmayeur A."/>
            <person name="Mulrain L."/>
            <person name="Navidi A."/>
            <person name="Naylor J."/>
            <person name="Negash T."/>
            <person name="Nguyen T."/>
            <person name="Nguyen N."/>
            <person name="Nicol R."/>
            <person name="Norbu C."/>
            <person name="Norbu N."/>
            <person name="Novod N."/>
            <person name="O'Neill B."/>
            <person name="Osman S."/>
            <person name="Markiewicz E."/>
            <person name="Oyono O.L."/>
            <person name="Patti C."/>
            <person name="Phunkhang P."/>
            <person name="Pierre F."/>
            <person name="Priest M."/>
            <person name="Raghuraman S."/>
            <person name="Rege F."/>
            <person name="Reyes R."/>
            <person name="Rise C."/>
            <person name="Rogov P."/>
            <person name="Ross K."/>
            <person name="Ryan E."/>
            <person name="Settipalli S."/>
            <person name="Shea T."/>
            <person name="Sherpa N."/>
            <person name="Shi L."/>
            <person name="Shih D."/>
            <person name="Sparrow T."/>
            <person name="Spaulding J."/>
            <person name="Stalker J."/>
            <person name="Stange-Thomann N."/>
            <person name="Stavropoulos S."/>
            <person name="Stone C."/>
            <person name="Strader C."/>
            <person name="Tesfaye S."/>
            <person name="Thomson T."/>
            <person name="Thoulutsang Y."/>
            <person name="Thoulutsang D."/>
            <person name="Topham K."/>
            <person name="Topping I."/>
            <person name="Tsamla T."/>
            <person name="Vassiliev H."/>
            <person name="Vo A."/>
            <person name="Wangchuk T."/>
            <person name="Wangdi T."/>
            <person name="Weiand M."/>
            <person name="Wilkinson J."/>
            <person name="Wilson A."/>
            <person name="Yadav S."/>
            <person name="Young G."/>
            <person name="Yu Q."/>
            <person name="Zembek L."/>
            <person name="Zhong D."/>
            <person name="Zimmer A."/>
            <person name="Zwirko Z."/>
            <person name="Jaffe D.B."/>
            <person name="Alvarez P."/>
            <person name="Brockman W."/>
            <person name="Butler J."/>
            <person name="Chin C."/>
            <person name="Gnerre S."/>
            <person name="Grabherr M."/>
            <person name="Kleber M."/>
            <person name="Mauceli E."/>
            <person name="MacCallum I."/>
        </authorList>
    </citation>
    <scope>NUCLEOTIDE SEQUENCE [LARGE SCALE GENOMIC DNA]</scope>
    <source>
        <strain evidence="5">Tucson 15287-2541.00</strain>
    </source>
</reference>
<dbReference type="OMA" id="EDDFCTR"/>
<dbReference type="FunCoup" id="B4JJZ1">
    <property type="interactions" value="1"/>
</dbReference>
<dbReference type="GO" id="GO:0022412">
    <property type="term" value="P:cellular process involved in reproduction in multicellular organism"/>
    <property type="evidence" value="ECO:0007669"/>
    <property type="project" value="UniProtKB-ARBA"/>
</dbReference>
<dbReference type="Proteomes" id="UP000001070">
    <property type="component" value="Unassembled WGS sequence"/>
</dbReference>
<dbReference type="InParanoid" id="B4JJZ1"/>
<dbReference type="InterPro" id="IPR005225">
    <property type="entry name" value="Small_GTP-bd"/>
</dbReference>
<sequence length="715" mass="76850">MTVKLAKLFGSSSSSKSSNNGANIATNSVSVSNNDSSITHHNLQQQAPPLPPPNANMKLIKYYDHHHHHHQHQPAAMTIYGRAYECSQMVVDVGEDEEEEEPYDDYDDNMSLSSACMQRNHPYNNSQRPLLGDRRTTLAKKKGATTVAAATSSPMAGIPLPAPPLPPQRSHIGGTYVSPYVQQQKRDSVKGLHGFNDFDTLSQQYNQHLQSSPHIGYPYGSPPSPTAQSSDFCFDNSNSNINSSSRQREQSFKAVSSSSSTDTTKSNCSSNSAANGSPPRYGNVPYPDLDSQSHQQQQQHQQQHQHQTSSRFEDDFCTRRNLDFVGTGSNVTAPAAVAAAAAAAGPGPFIFGISHEQQQTDYGRQRCSNSSSNSNGNGNGNGNGNSNSNNNNLNQPVINATPIKEHNALCEIGVVVGVIVAIVKSSHSQKPQYQHHNENGNEDVAATESAEAEAASASASASADENVDQQSLSNTSADSGKGAKFLLRKRKSKKTPAAAAAAATTTTKTVATNGDQTGKADTQPSIKCVLVGDGAVGKTNLILSYLENRFNPEHVPTASDIYNAEVNVNESPVHLTLCDTAGQDTLDPLRELSYPDSDVFLLCFSVVKPETFGAIKSKWAPKFAKTKAALILVGTQADLRSNLNVLNKLQTNGEKPISYADAWDLATTIGAKYIETSSATQDKVKDVFDTAIWEGLVPTTLPPTPSFWRKLFCLA</sequence>
<organism evidence="5">
    <name type="scientific">Drosophila grimshawi</name>
    <name type="common">Hawaiian fruit fly</name>
    <name type="synonym">Idiomyia grimshawi</name>
    <dbReference type="NCBI Taxonomy" id="7222"/>
    <lineage>
        <taxon>Eukaryota</taxon>
        <taxon>Metazoa</taxon>
        <taxon>Ecdysozoa</taxon>
        <taxon>Arthropoda</taxon>
        <taxon>Hexapoda</taxon>
        <taxon>Insecta</taxon>
        <taxon>Pterygota</taxon>
        <taxon>Neoptera</taxon>
        <taxon>Endopterygota</taxon>
        <taxon>Diptera</taxon>
        <taxon>Brachycera</taxon>
        <taxon>Muscomorpha</taxon>
        <taxon>Ephydroidea</taxon>
        <taxon>Drosophilidae</taxon>
        <taxon>Drosophila</taxon>
        <taxon>Hawaiian Drosophila</taxon>
    </lineage>
</organism>
<feature type="region of interest" description="Disordered" evidence="3">
    <location>
        <begin position="358"/>
        <end position="393"/>
    </location>
</feature>
<dbReference type="GO" id="GO:0060429">
    <property type="term" value="P:epithelium development"/>
    <property type="evidence" value="ECO:0007669"/>
    <property type="project" value="UniProtKB-ARBA"/>
</dbReference>
<evidence type="ECO:0000313" key="5">
    <source>
        <dbReference type="Proteomes" id="UP000001070"/>
    </source>
</evidence>
<feature type="compositionally biased region" description="Low complexity" evidence="3">
    <location>
        <begin position="27"/>
        <end position="47"/>
    </location>
</feature>
<dbReference type="EMBL" id="CH916370">
    <property type="protein sequence ID" value="EDV99893.1"/>
    <property type="molecule type" value="Genomic_DNA"/>
</dbReference>
<dbReference type="OrthoDB" id="8830751at2759"/>
<feature type="compositionally biased region" description="Polar residues" evidence="3">
    <location>
        <begin position="468"/>
        <end position="478"/>
    </location>
</feature>
<keyword evidence="1" id="KW-0547">Nucleotide-binding</keyword>
<dbReference type="PROSITE" id="PS51421">
    <property type="entry name" value="RAS"/>
    <property type="match status" value="1"/>
</dbReference>
<dbReference type="GO" id="GO:0003006">
    <property type="term" value="P:developmental process involved in reproduction"/>
    <property type="evidence" value="ECO:0007669"/>
    <property type="project" value="UniProtKB-ARBA"/>
</dbReference>
<dbReference type="HOGENOM" id="CLU_033586_0_0_1"/>
<accession>B4JJZ1</accession>
<dbReference type="PROSITE" id="PS51420">
    <property type="entry name" value="RHO"/>
    <property type="match status" value="1"/>
</dbReference>
<dbReference type="GO" id="GO:0035099">
    <property type="term" value="P:hemocyte migration"/>
    <property type="evidence" value="ECO:0007669"/>
    <property type="project" value="UniProtKB-ARBA"/>
</dbReference>
<feature type="compositionally biased region" description="Low complexity" evidence="3">
    <location>
        <begin position="256"/>
        <end position="277"/>
    </location>
</feature>
<evidence type="ECO:0000313" key="4">
    <source>
        <dbReference type="EMBL" id="EDV99893.1"/>
    </source>
</evidence>
<feature type="region of interest" description="Disordered" evidence="3">
    <location>
        <begin position="8"/>
        <end position="53"/>
    </location>
</feature>
<dbReference type="GO" id="GO:0001667">
    <property type="term" value="P:ameboidal-type cell migration"/>
    <property type="evidence" value="ECO:0007669"/>
    <property type="project" value="UniProtKB-ARBA"/>
</dbReference>
<dbReference type="Pfam" id="PF00071">
    <property type="entry name" value="Ras"/>
    <property type="match status" value="1"/>
</dbReference>
<feature type="compositionally biased region" description="Low complexity" evidence="3">
    <location>
        <begin position="292"/>
        <end position="310"/>
    </location>
</feature>
<feature type="compositionally biased region" description="Low complexity" evidence="3">
    <location>
        <begin position="495"/>
        <end position="512"/>
    </location>
</feature>
<keyword evidence="2" id="KW-0342">GTP-binding</keyword>
<dbReference type="PRINTS" id="PR00449">
    <property type="entry name" value="RASTRNSFRMNG"/>
</dbReference>
<dbReference type="SMART" id="SM00173">
    <property type="entry name" value="RAS"/>
    <property type="match status" value="1"/>
</dbReference>
<dbReference type="NCBIfam" id="TIGR00231">
    <property type="entry name" value="small_GTP"/>
    <property type="match status" value="1"/>
</dbReference>
<name>B4JJZ1_DROGR</name>
<dbReference type="SMR" id="B4JJZ1"/>
<evidence type="ECO:0000256" key="2">
    <source>
        <dbReference type="ARBA" id="ARBA00023134"/>
    </source>
</evidence>
<dbReference type="SMART" id="SM00175">
    <property type="entry name" value="RAB"/>
    <property type="match status" value="1"/>
</dbReference>
<evidence type="ECO:0000256" key="1">
    <source>
        <dbReference type="ARBA" id="ARBA00022741"/>
    </source>
</evidence>
<dbReference type="SUPFAM" id="SSF52540">
    <property type="entry name" value="P-loop containing nucleoside triphosphate hydrolases"/>
    <property type="match status" value="1"/>
</dbReference>
<dbReference type="GO" id="GO:0003924">
    <property type="term" value="F:GTPase activity"/>
    <property type="evidence" value="ECO:0007669"/>
    <property type="project" value="InterPro"/>
</dbReference>
<keyword evidence="5" id="KW-1185">Reference proteome</keyword>
<feature type="region of interest" description="Disordered" evidence="3">
    <location>
        <begin position="210"/>
        <end position="313"/>
    </location>
</feature>
<feature type="region of interest" description="Disordered" evidence="3">
    <location>
        <begin position="428"/>
        <end position="520"/>
    </location>
</feature>
<dbReference type="STRING" id="7222.B4JJZ1"/>
<dbReference type="GO" id="GO:0007264">
    <property type="term" value="P:small GTPase-mediated signal transduction"/>
    <property type="evidence" value="ECO:0007669"/>
    <property type="project" value="InterPro"/>
</dbReference>
<protein>
    <submittedName>
        <fullName evidence="4">GH12148</fullName>
    </submittedName>
</protein>
<dbReference type="SMART" id="SM00174">
    <property type="entry name" value="RHO"/>
    <property type="match status" value="1"/>
</dbReference>
<feature type="region of interest" description="Disordered" evidence="3">
    <location>
        <begin position="148"/>
        <end position="174"/>
    </location>
</feature>
<evidence type="ECO:0000256" key="3">
    <source>
        <dbReference type="SAM" id="MobiDB-lite"/>
    </source>
</evidence>
<dbReference type="PhylomeDB" id="B4JJZ1"/>